<reference evidence="1 2" key="1">
    <citation type="submission" date="2013-01" db="EMBL/GenBank/DDBJ databases">
        <authorList>
            <person name="Harkins D.M."/>
            <person name="Durkin A.S."/>
            <person name="Brinkac L.M."/>
            <person name="Haft D.H."/>
            <person name="Selengut J.D."/>
            <person name="Sanka R."/>
            <person name="DePew J."/>
            <person name="Purushe J."/>
            <person name="Chanthongthip A."/>
            <person name="Lattana O."/>
            <person name="Phetsouvanh R."/>
            <person name="Newton P.N."/>
            <person name="Vinetz J.M."/>
            <person name="Sutton G.G."/>
            <person name="Nierman W.C."/>
            <person name="Fouts D.E."/>
        </authorList>
    </citation>
    <scope>NUCLEOTIDE SEQUENCE [LARGE SCALE GENOMIC DNA]</scope>
    <source>
        <strain evidence="1 2">UI 13098</strain>
    </source>
</reference>
<evidence type="ECO:0008006" key="3">
    <source>
        <dbReference type="Google" id="ProtNLM"/>
    </source>
</evidence>
<sequence>MAYSEGVKNRAYTLFLIGKNPEQIASILKADDSKISANTIRRWAETPDGPEPHGETWYQKRVQVDQASKQRIQEAATNERSKIKSTTSLMLGAVQNAFLDKAGEMIGKAKDPVSLGYLWQSLAKQSLLLEESENGAIDLIELSRTLLDVFNLGPKTKKALKEEWGSHQKNLMRWLEQSSKIKDVDGIVIEGPRD</sequence>
<comment type="caution">
    <text evidence="1">The sequence shown here is derived from an EMBL/GenBank/DDBJ whole genome shotgun (WGS) entry which is preliminary data.</text>
</comment>
<evidence type="ECO:0000313" key="1">
    <source>
        <dbReference type="EMBL" id="EMN91305.1"/>
    </source>
</evidence>
<dbReference type="Proteomes" id="UP000012118">
    <property type="component" value="Unassembled WGS sequence"/>
</dbReference>
<accession>M6QDK8</accession>
<keyword evidence="2" id="KW-1185">Reference proteome</keyword>
<dbReference type="AlphaFoldDB" id="M6QDK8"/>
<dbReference type="EMBL" id="AHNU02000034">
    <property type="protein sequence ID" value="EMN91305.1"/>
    <property type="molecule type" value="Genomic_DNA"/>
</dbReference>
<proteinExistence type="predicted"/>
<organism evidence="1 2">
    <name type="scientific">Leptospira weilii str. UI 13098</name>
    <dbReference type="NCBI Taxonomy" id="1088542"/>
    <lineage>
        <taxon>Bacteria</taxon>
        <taxon>Pseudomonadati</taxon>
        <taxon>Spirochaetota</taxon>
        <taxon>Spirochaetia</taxon>
        <taxon>Leptospirales</taxon>
        <taxon>Leptospiraceae</taxon>
        <taxon>Leptospira</taxon>
    </lineage>
</organism>
<name>M6QDK8_9LEPT</name>
<gene>
    <name evidence="1" type="ORF">LEP1GSC108_3277</name>
</gene>
<evidence type="ECO:0000313" key="2">
    <source>
        <dbReference type="Proteomes" id="UP000012118"/>
    </source>
</evidence>
<protein>
    <recommendedName>
        <fullName evidence="3">Terminase</fullName>
    </recommendedName>
</protein>
<dbReference type="RefSeq" id="WP_004502811.1">
    <property type="nucleotide sequence ID" value="NZ_AHNU02000034.1"/>
</dbReference>